<evidence type="ECO:0000313" key="2">
    <source>
        <dbReference type="EMBL" id="CAD9574586.1"/>
    </source>
</evidence>
<feature type="chain" id="PRO_5031119264" evidence="1">
    <location>
        <begin position="27"/>
        <end position="212"/>
    </location>
</feature>
<evidence type="ECO:0000256" key="1">
    <source>
        <dbReference type="SAM" id="SignalP"/>
    </source>
</evidence>
<name>A0A7S2KEG5_9STRA</name>
<dbReference type="AlphaFoldDB" id="A0A7S2KEG5"/>
<keyword evidence="1" id="KW-0732">Signal</keyword>
<feature type="signal peptide" evidence="1">
    <location>
        <begin position="1"/>
        <end position="26"/>
    </location>
</feature>
<proteinExistence type="predicted"/>
<sequence>MIMNNIFHFTFALAAALMSGPGAVSAYTSDYDRGYSQGQQTAQNIWSNKYGSNCKYISKLLDQVHDYIHTHFWWQYGDSDSTKSFDTGAQAGMTQVLQQYQTQCHDHDNHHDDNDNVDVDTGMCSGMGKNAASEIAEKYAEKYCGVGSMLSSISQKKYKKECLSIGKDDCKGAINDEIFIYCGRYLNDYDVLKGLKNQCLSKVKDSIDYSLD</sequence>
<protein>
    <submittedName>
        <fullName evidence="2">Uncharacterized protein</fullName>
    </submittedName>
</protein>
<reference evidence="2" key="1">
    <citation type="submission" date="2021-01" db="EMBL/GenBank/DDBJ databases">
        <authorList>
            <person name="Corre E."/>
            <person name="Pelletier E."/>
            <person name="Niang G."/>
            <person name="Scheremetjew M."/>
            <person name="Finn R."/>
            <person name="Kale V."/>
            <person name="Holt S."/>
            <person name="Cochrane G."/>
            <person name="Meng A."/>
            <person name="Brown T."/>
            <person name="Cohen L."/>
        </authorList>
    </citation>
    <scope>NUCLEOTIDE SEQUENCE</scope>
    <source>
        <strain evidence="2">SM1012Den-03</strain>
    </source>
</reference>
<accession>A0A7S2KEG5</accession>
<organism evidence="2">
    <name type="scientific">Skeletonema marinoi</name>
    <dbReference type="NCBI Taxonomy" id="267567"/>
    <lineage>
        <taxon>Eukaryota</taxon>
        <taxon>Sar</taxon>
        <taxon>Stramenopiles</taxon>
        <taxon>Ochrophyta</taxon>
        <taxon>Bacillariophyta</taxon>
        <taxon>Coscinodiscophyceae</taxon>
        <taxon>Thalassiosirophycidae</taxon>
        <taxon>Thalassiosirales</taxon>
        <taxon>Skeletonemataceae</taxon>
        <taxon>Skeletonema</taxon>
        <taxon>Skeletonema marinoi-dohrnii complex</taxon>
    </lineage>
</organism>
<gene>
    <name evidence="2" type="ORF">SMAR0320_LOCUS1730</name>
</gene>
<dbReference type="EMBL" id="HBGZ01002508">
    <property type="protein sequence ID" value="CAD9574586.1"/>
    <property type="molecule type" value="Transcribed_RNA"/>
</dbReference>